<dbReference type="PROSITE" id="PS51257">
    <property type="entry name" value="PROKAR_LIPOPROTEIN"/>
    <property type="match status" value="1"/>
</dbReference>
<dbReference type="CDD" id="cd10551">
    <property type="entry name" value="PsrB"/>
    <property type="match status" value="1"/>
</dbReference>
<dbReference type="InterPro" id="IPR017900">
    <property type="entry name" value="4Fe4S_Fe_S_CS"/>
</dbReference>
<dbReference type="Gene3D" id="3.30.70.20">
    <property type="match status" value="2"/>
</dbReference>
<evidence type="ECO:0000256" key="3">
    <source>
        <dbReference type="ARBA" id="ARBA00023004"/>
    </source>
</evidence>
<name>A0A1F8FUA3_9BACT</name>
<dbReference type="AlphaFoldDB" id="A0A1F8FUA3"/>
<sequence length="275" mass="30669">MDRRDFSKIILGACSFAAFGCKAASESNNDALHWISKVPGNKKWVMVIDLAKCDGCGDCTNACNKMHFVPPMQEWIKVIEMRDNPAAGTYFLPKPCMHCDNPPCVRACPVGATFKRTDGIVMMDQERCIGCRNCIIQCPYGARSFNWTEPPHTPEELAQPYTLELNYPHRKGVVEKCILCPSMLYDGHLPACASACTMGAIWVGDEYEDAVTNGKGETVKYSELVERGGAEALMGELGTKPRVLYLPPANRKYNSPDEKREKDLKKESEDQHGHR</sequence>
<keyword evidence="3" id="KW-0408">Iron</keyword>
<feature type="region of interest" description="Disordered" evidence="5">
    <location>
        <begin position="245"/>
        <end position="275"/>
    </location>
</feature>
<dbReference type="PANTHER" id="PTHR43177">
    <property type="entry name" value="PROTEIN NRFC"/>
    <property type="match status" value="1"/>
</dbReference>
<dbReference type="GO" id="GO:0051539">
    <property type="term" value="F:4 iron, 4 sulfur cluster binding"/>
    <property type="evidence" value="ECO:0007669"/>
    <property type="project" value="UniProtKB-KW"/>
</dbReference>
<feature type="domain" description="4Fe-4S ferredoxin-type" evidence="6">
    <location>
        <begin position="119"/>
        <end position="148"/>
    </location>
</feature>
<dbReference type="SUPFAM" id="SSF54862">
    <property type="entry name" value="4Fe-4S ferredoxins"/>
    <property type="match status" value="1"/>
</dbReference>
<feature type="domain" description="4Fe-4S ferredoxin-type" evidence="6">
    <location>
        <begin position="44"/>
        <end position="74"/>
    </location>
</feature>
<evidence type="ECO:0000313" key="8">
    <source>
        <dbReference type="Proteomes" id="UP000176581"/>
    </source>
</evidence>
<evidence type="ECO:0000256" key="5">
    <source>
        <dbReference type="SAM" id="MobiDB-lite"/>
    </source>
</evidence>
<dbReference type="Pfam" id="PF13247">
    <property type="entry name" value="Fer4_11"/>
    <property type="match status" value="1"/>
</dbReference>
<dbReference type="PANTHER" id="PTHR43177:SF3">
    <property type="entry name" value="PROTEIN NRFC HOMOLOG"/>
    <property type="match status" value="1"/>
</dbReference>
<dbReference type="InterPro" id="IPR017896">
    <property type="entry name" value="4Fe4S_Fe-S-bd"/>
</dbReference>
<evidence type="ECO:0000313" key="7">
    <source>
        <dbReference type="EMBL" id="OGN16016.1"/>
    </source>
</evidence>
<dbReference type="EMBL" id="MGJV01000002">
    <property type="protein sequence ID" value="OGN16016.1"/>
    <property type="molecule type" value="Genomic_DNA"/>
</dbReference>
<evidence type="ECO:0000256" key="1">
    <source>
        <dbReference type="ARBA" id="ARBA00022485"/>
    </source>
</evidence>
<dbReference type="PROSITE" id="PS00198">
    <property type="entry name" value="4FE4S_FER_1"/>
    <property type="match status" value="1"/>
</dbReference>
<dbReference type="GO" id="GO:0046872">
    <property type="term" value="F:metal ion binding"/>
    <property type="evidence" value="ECO:0007669"/>
    <property type="project" value="UniProtKB-KW"/>
</dbReference>
<organism evidence="7 8">
    <name type="scientific">Candidatus Yanofskybacteria bacterium RIFCSPHIGHO2_02_FULL_43_22</name>
    <dbReference type="NCBI Taxonomy" id="1802681"/>
    <lineage>
        <taxon>Bacteria</taxon>
        <taxon>Candidatus Yanofskyibacteriota</taxon>
    </lineage>
</organism>
<gene>
    <name evidence="7" type="ORF">A3J47_04000</name>
</gene>
<dbReference type="InterPro" id="IPR050954">
    <property type="entry name" value="ET_IronSulfur_Cluster-Binding"/>
</dbReference>
<proteinExistence type="predicted"/>
<dbReference type="Proteomes" id="UP000176581">
    <property type="component" value="Unassembled WGS sequence"/>
</dbReference>
<comment type="caution">
    <text evidence="7">The sequence shown here is derived from an EMBL/GenBank/DDBJ whole genome shotgun (WGS) entry which is preliminary data.</text>
</comment>
<dbReference type="Pfam" id="PF12800">
    <property type="entry name" value="Fer4_4"/>
    <property type="match status" value="1"/>
</dbReference>
<evidence type="ECO:0000256" key="2">
    <source>
        <dbReference type="ARBA" id="ARBA00022723"/>
    </source>
</evidence>
<keyword evidence="4" id="KW-0411">Iron-sulfur</keyword>
<reference evidence="7 8" key="1">
    <citation type="journal article" date="2016" name="Nat. Commun.">
        <title>Thousands of microbial genomes shed light on interconnected biogeochemical processes in an aquifer system.</title>
        <authorList>
            <person name="Anantharaman K."/>
            <person name="Brown C.T."/>
            <person name="Hug L.A."/>
            <person name="Sharon I."/>
            <person name="Castelle C.J."/>
            <person name="Probst A.J."/>
            <person name="Thomas B.C."/>
            <person name="Singh A."/>
            <person name="Wilkins M.J."/>
            <person name="Karaoz U."/>
            <person name="Brodie E.L."/>
            <person name="Williams K.H."/>
            <person name="Hubbard S.S."/>
            <person name="Banfield J.F."/>
        </authorList>
    </citation>
    <scope>NUCLEOTIDE SEQUENCE [LARGE SCALE GENOMIC DNA]</scope>
</reference>
<evidence type="ECO:0000259" key="6">
    <source>
        <dbReference type="PROSITE" id="PS51379"/>
    </source>
</evidence>
<accession>A0A1F8FUA3</accession>
<keyword evidence="2" id="KW-0479">Metal-binding</keyword>
<evidence type="ECO:0000256" key="4">
    <source>
        <dbReference type="ARBA" id="ARBA00023014"/>
    </source>
</evidence>
<keyword evidence="1" id="KW-0004">4Fe-4S</keyword>
<feature type="compositionally biased region" description="Basic and acidic residues" evidence="5">
    <location>
        <begin position="254"/>
        <end position="275"/>
    </location>
</feature>
<protein>
    <recommendedName>
        <fullName evidence="6">4Fe-4S ferredoxin-type domain-containing protein</fullName>
    </recommendedName>
</protein>
<dbReference type="PROSITE" id="PS51379">
    <property type="entry name" value="4FE4S_FER_2"/>
    <property type="match status" value="2"/>
</dbReference>